<feature type="chain" id="PRO_5029467611" description="Protein kinase domain-containing protein" evidence="16">
    <location>
        <begin position="30"/>
        <end position="1025"/>
    </location>
</feature>
<evidence type="ECO:0000256" key="10">
    <source>
        <dbReference type="ARBA" id="ARBA00022840"/>
    </source>
</evidence>
<keyword evidence="3" id="KW-0433">Leucine-rich repeat</keyword>
<proteinExistence type="inferred from homology"/>
<comment type="subcellular location">
    <subcellularLocation>
        <location evidence="1">Membrane</location>
        <topology evidence="1">Single-pass membrane protein</topology>
    </subcellularLocation>
</comment>
<evidence type="ECO:0000256" key="4">
    <source>
        <dbReference type="ARBA" id="ARBA00022679"/>
    </source>
</evidence>
<comment type="similarity">
    <text evidence="2">Belongs to the protein kinase superfamily. Ser/Thr protein kinase family.</text>
</comment>
<dbReference type="SUPFAM" id="SSF52058">
    <property type="entry name" value="L domain-like"/>
    <property type="match status" value="1"/>
</dbReference>
<dbReference type="PROSITE" id="PS00108">
    <property type="entry name" value="PROTEIN_KINASE_ST"/>
    <property type="match status" value="1"/>
</dbReference>
<dbReference type="PANTHER" id="PTHR48056">
    <property type="entry name" value="LRR RECEPTOR-LIKE SERINE/THREONINE-PROTEIN KINASE-RELATED"/>
    <property type="match status" value="1"/>
</dbReference>
<keyword evidence="7" id="KW-0677">Repeat</keyword>
<name>A0A7J7G9T7_CAMSI</name>
<dbReference type="InterPro" id="IPR003591">
    <property type="entry name" value="Leu-rich_rpt_typical-subtyp"/>
</dbReference>
<dbReference type="FunFam" id="1.10.510.10:FF:000714">
    <property type="entry name" value="Kinase family with leucine-rich repeat domain-containing protein"/>
    <property type="match status" value="1"/>
</dbReference>
<dbReference type="Gene3D" id="3.30.200.20">
    <property type="entry name" value="Phosphorylase Kinase, domain 1"/>
    <property type="match status" value="1"/>
</dbReference>
<dbReference type="Pfam" id="PF00069">
    <property type="entry name" value="Pkinase"/>
    <property type="match status" value="1"/>
</dbReference>
<dbReference type="AlphaFoldDB" id="A0A7J7G9T7"/>
<dbReference type="FunFam" id="3.80.10.10:FF:000824">
    <property type="entry name" value="Receptor-like protein kinase HSL1 isoform A"/>
    <property type="match status" value="1"/>
</dbReference>
<keyword evidence="19" id="KW-1185">Reference proteome</keyword>
<dbReference type="Gene3D" id="3.80.10.10">
    <property type="entry name" value="Ribonuclease Inhibitor"/>
    <property type="match status" value="4"/>
</dbReference>
<evidence type="ECO:0000313" key="19">
    <source>
        <dbReference type="Proteomes" id="UP000593564"/>
    </source>
</evidence>
<evidence type="ECO:0000256" key="15">
    <source>
        <dbReference type="SAM" id="Phobius"/>
    </source>
</evidence>
<sequence>MSEMTSPFSKLSLSFFYFFLTLMPFHVISQSPATIADQTTLLNLKKLWRSPPWTASWNSSSSPCTWPAIQCTAGTVTGLLLHDKNITDTIPPSMCDLKNLTVLDVSYNYLHGDFPKVLYNCSGLQYLDLSQNFFVGPIPSDIDRLSSLQFINVGSNNFSGEIPPAISRLPELRTLHLYENQFNGTVPIEIGNLANLVTLGMAYNTMLSPSIIPIEFGNLKKLEYLWMTMTNLIGKIPENFGNLSSLQHLDLARNNLDGPLPQGLFKLKNLSEVYLFKNSLSGEIPTPIESNLTGLDMSMNNLTGSIPSDFGKLNQLKVMILYSNQLSGELPPSIGQITALEIFRVFENKLNGTLPPEFGLHSKLQYFEISDNQFTGDLPQNLCAGKTLFGMAASSNSLTGTMPESLGNCQALRSVQLFNNKFSGEVPLGLWTSRNLWSLMLSNNSLSGTLPSQLAWNLSRFEISNNQFSGQIPTGIGSWASLVEFKASNNQFTGPIPVEITALSQLSNLVLDGNSLSGELPSTIMSWNSLTSLNLARNKLSGQIPAFFGSLPDLLNLDLSENQFSSQIPPELGHLKLTNLNLSSNQFSGKIPDEFDNLAYETSFLNNPKLCAKTPISNLPNCLTKNSESNSLSPATLAVILVFAVILFIATVVLTVFVTRDYPRKKIKRDLAVWKLTSFQRFDFTKKIILSGLTENNLIGSGGSGKIYRIAVNNLGDCVAVKKIWSNGKSDHELEKEFLAEVEILGTIRHSNIVKLLCCISSDDSKLLVYEYMEKQSLDKWLHGKKRTSSATVLSSLVHHAVLNWPTRLQVAVGAAQGLCYMHHDCSPPIIHRDVKSSNILLDSEFKAKIADFGLAKILAKSDVPNTMSAVAGSIGYFAPEYVYTRKVNEKIDIYSFGVVLLELVTGREPNDGDEHTGLAEWAWRQYGEGNSIAHTFDKDIKEPHYLEEMTTVYKLGLACTMTQPSSRPSMKEVSQILRRCGPIEGSEGKKVVCEYDVAPLLDSATYLSSYRHSDEDDDSVACIV</sequence>
<evidence type="ECO:0000256" key="14">
    <source>
        <dbReference type="PROSITE-ProRule" id="PRU10141"/>
    </source>
</evidence>
<dbReference type="Gene3D" id="1.10.510.10">
    <property type="entry name" value="Transferase(Phosphotransferase) domain 1"/>
    <property type="match status" value="1"/>
</dbReference>
<keyword evidence="10 14" id="KW-0067">ATP-binding</keyword>
<evidence type="ECO:0000256" key="8">
    <source>
        <dbReference type="ARBA" id="ARBA00022741"/>
    </source>
</evidence>
<keyword evidence="13" id="KW-0325">Glycoprotein</keyword>
<evidence type="ECO:0000256" key="6">
    <source>
        <dbReference type="ARBA" id="ARBA00022729"/>
    </source>
</evidence>
<dbReference type="InterPro" id="IPR011009">
    <property type="entry name" value="Kinase-like_dom_sf"/>
</dbReference>
<evidence type="ECO:0000256" key="16">
    <source>
        <dbReference type="SAM" id="SignalP"/>
    </source>
</evidence>
<evidence type="ECO:0000256" key="9">
    <source>
        <dbReference type="ARBA" id="ARBA00022777"/>
    </source>
</evidence>
<feature type="transmembrane region" description="Helical" evidence="15">
    <location>
        <begin position="635"/>
        <end position="659"/>
    </location>
</feature>
<evidence type="ECO:0000256" key="7">
    <source>
        <dbReference type="ARBA" id="ARBA00022737"/>
    </source>
</evidence>
<evidence type="ECO:0000256" key="2">
    <source>
        <dbReference type="ARBA" id="ARBA00008684"/>
    </source>
</evidence>
<feature type="signal peptide" evidence="16">
    <location>
        <begin position="1"/>
        <end position="29"/>
    </location>
</feature>
<evidence type="ECO:0000256" key="3">
    <source>
        <dbReference type="ARBA" id="ARBA00022614"/>
    </source>
</evidence>
<dbReference type="FunFam" id="3.80.10.10:FF:000233">
    <property type="entry name" value="Leucine-rich repeat receptor-like protein kinase TDR"/>
    <property type="match status" value="1"/>
</dbReference>
<keyword evidence="4" id="KW-0808">Transferase</keyword>
<dbReference type="InterPro" id="IPR032675">
    <property type="entry name" value="LRR_dom_sf"/>
</dbReference>
<dbReference type="InterPro" id="IPR013210">
    <property type="entry name" value="LRR_N_plant-typ"/>
</dbReference>
<dbReference type="InterPro" id="IPR000719">
    <property type="entry name" value="Prot_kinase_dom"/>
</dbReference>
<dbReference type="GO" id="GO:0009791">
    <property type="term" value="P:post-embryonic development"/>
    <property type="evidence" value="ECO:0007669"/>
    <property type="project" value="UniProtKB-ARBA"/>
</dbReference>
<dbReference type="SMART" id="SM00220">
    <property type="entry name" value="S_TKc"/>
    <property type="match status" value="1"/>
</dbReference>
<dbReference type="InterPro" id="IPR055414">
    <property type="entry name" value="LRR_R13L4/SHOC2-like"/>
</dbReference>
<keyword evidence="8 14" id="KW-0547">Nucleotide-binding</keyword>
<comment type="caution">
    <text evidence="18">The sequence shown here is derived from an EMBL/GenBank/DDBJ whole genome shotgun (WGS) entry which is preliminary data.</text>
</comment>
<keyword evidence="11 15" id="KW-1133">Transmembrane helix</keyword>
<dbReference type="EMBL" id="JACBKZ010000013">
    <property type="protein sequence ID" value="KAF5936124.1"/>
    <property type="molecule type" value="Genomic_DNA"/>
</dbReference>
<keyword evidence="5 15" id="KW-0812">Transmembrane</keyword>
<dbReference type="InterPro" id="IPR050647">
    <property type="entry name" value="Plant_LRR-RLKs"/>
</dbReference>
<dbReference type="SUPFAM" id="SSF56112">
    <property type="entry name" value="Protein kinase-like (PK-like)"/>
    <property type="match status" value="1"/>
</dbReference>
<evidence type="ECO:0000256" key="5">
    <source>
        <dbReference type="ARBA" id="ARBA00022692"/>
    </source>
</evidence>
<accession>A0A7J7G9T7</accession>
<dbReference type="Pfam" id="PF08263">
    <property type="entry name" value="LRRNT_2"/>
    <property type="match status" value="1"/>
</dbReference>
<dbReference type="Pfam" id="PF23598">
    <property type="entry name" value="LRR_14"/>
    <property type="match status" value="1"/>
</dbReference>
<dbReference type="GO" id="GO:0051707">
    <property type="term" value="P:response to other organism"/>
    <property type="evidence" value="ECO:0007669"/>
    <property type="project" value="UniProtKB-ARBA"/>
</dbReference>
<keyword evidence="6 16" id="KW-0732">Signal</keyword>
<dbReference type="GO" id="GO:0006952">
    <property type="term" value="P:defense response"/>
    <property type="evidence" value="ECO:0007669"/>
    <property type="project" value="UniProtKB-ARBA"/>
</dbReference>
<organism evidence="18 19">
    <name type="scientific">Camellia sinensis</name>
    <name type="common">Tea plant</name>
    <name type="synonym">Thea sinensis</name>
    <dbReference type="NCBI Taxonomy" id="4442"/>
    <lineage>
        <taxon>Eukaryota</taxon>
        <taxon>Viridiplantae</taxon>
        <taxon>Streptophyta</taxon>
        <taxon>Embryophyta</taxon>
        <taxon>Tracheophyta</taxon>
        <taxon>Spermatophyta</taxon>
        <taxon>Magnoliopsida</taxon>
        <taxon>eudicotyledons</taxon>
        <taxon>Gunneridae</taxon>
        <taxon>Pentapetalae</taxon>
        <taxon>asterids</taxon>
        <taxon>Ericales</taxon>
        <taxon>Theaceae</taxon>
        <taxon>Camellia</taxon>
    </lineage>
</organism>
<evidence type="ECO:0000256" key="13">
    <source>
        <dbReference type="ARBA" id="ARBA00023180"/>
    </source>
</evidence>
<evidence type="ECO:0000259" key="17">
    <source>
        <dbReference type="PROSITE" id="PS50011"/>
    </source>
</evidence>
<evidence type="ECO:0000256" key="12">
    <source>
        <dbReference type="ARBA" id="ARBA00023136"/>
    </source>
</evidence>
<dbReference type="PANTHER" id="PTHR48056:SF29">
    <property type="entry name" value="RECEPTOR-LIKE PROTEIN KINASE HSL1"/>
    <property type="match status" value="1"/>
</dbReference>
<keyword evidence="9" id="KW-0418">Kinase</keyword>
<dbReference type="GO" id="GO:0005524">
    <property type="term" value="F:ATP binding"/>
    <property type="evidence" value="ECO:0007669"/>
    <property type="project" value="UniProtKB-UniRule"/>
</dbReference>
<dbReference type="Proteomes" id="UP000593564">
    <property type="component" value="Unassembled WGS sequence"/>
</dbReference>
<dbReference type="FunFam" id="3.80.10.10:FF:000041">
    <property type="entry name" value="LRR receptor-like serine/threonine-protein kinase ERECTA"/>
    <property type="match status" value="1"/>
</dbReference>
<evidence type="ECO:0000256" key="11">
    <source>
        <dbReference type="ARBA" id="ARBA00022989"/>
    </source>
</evidence>
<dbReference type="GO" id="GO:0016020">
    <property type="term" value="C:membrane"/>
    <property type="evidence" value="ECO:0007669"/>
    <property type="project" value="UniProtKB-SubCell"/>
</dbReference>
<dbReference type="InterPro" id="IPR008271">
    <property type="entry name" value="Ser/Thr_kinase_AS"/>
</dbReference>
<keyword evidence="12 15" id="KW-0472">Membrane</keyword>
<dbReference type="SMART" id="SM00369">
    <property type="entry name" value="LRR_TYP"/>
    <property type="match status" value="5"/>
</dbReference>
<dbReference type="InterPro" id="IPR017441">
    <property type="entry name" value="Protein_kinase_ATP_BS"/>
</dbReference>
<evidence type="ECO:0000313" key="18">
    <source>
        <dbReference type="EMBL" id="KAF5936124.1"/>
    </source>
</evidence>
<reference evidence="19" key="1">
    <citation type="journal article" date="2020" name="Nat. Commun.">
        <title>Genome assembly of wild tea tree DASZ reveals pedigree and selection history of tea varieties.</title>
        <authorList>
            <person name="Zhang W."/>
            <person name="Zhang Y."/>
            <person name="Qiu H."/>
            <person name="Guo Y."/>
            <person name="Wan H."/>
            <person name="Zhang X."/>
            <person name="Scossa F."/>
            <person name="Alseekh S."/>
            <person name="Zhang Q."/>
            <person name="Wang P."/>
            <person name="Xu L."/>
            <person name="Schmidt M.H."/>
            <person name="Jia X."/>
            <person name="Li D."/>
            <person name="Zhu A."/>
            <person name="Guo F."/>
            <person name="Chen W."/>
            <person name="Ni D."/>
            <person name="Usadel B."/>
            <person name="Fernie A.R."/>
            <person name="Wen W."/>
        </authorList>
    </citation>
    <scope>NUCLEOTIDE SEQUENCE [LARGE SCALE GENOMIC DNA]</scope>
    <source>
        <strain evidence="19">cv. G240</strain>
    </source>
</reference>
<dbReference type="FunFam" id="3.30.200.20:FF:000512">
    <property type="entry name" value="Receptor-like protein kinase HSL1"/>
    <property type="match status" value="1"/>
</dbReference>
<protein>
    <recommendedName>
        <fullName evidence="17">Protein kinase domain-containing protein</fullName>
    </recommendedName>
</protein>
<dbReference type="Pfam" id="PF00560">
    <property type="entry name" value="LRR_1"/>
    <property type="match status" value="4"/>
</dbReference>
<feature type="domain" description="Protein kinase" evidence="17">
    <location>
        <begin position="693"/>
        <end position="978"/>
    </location>
</feature>
<evidence type="ECO:0000256" key="1">
    <source>
        <dbReference type="ARBA" id="ARBA00004167"/>
    </source>
</evidence>
<dbReference type="GO" id="GO:0033612">
    <property type="term" value="F:receptor serine/threonine kinase binding"/>
    <property type="evidence" value="ECO:0007669"/>
    <property type="project" value="TreeGrafter"/>
</dbReference>
<dbReference type="PROSITE" id="PS00107">
    <property type="entry name" value="PROTEIN_KINASE_ATP"/>
    <property type="match status" value="1"/>
</dbReference>
<dbReference type="PROSITE" id="PS50011">
    <property type="entry name" value="PROTEIN_KINASE_DOM"/>
    <property type="match status" value="1"/>
</dbReference>
<feature type="binding site" evidence="14">
    <location>
        <position position="723"/>
    </location>
    <ligand>
        <name>ATP</name>
        <dbReference type="ChEBI" id="CHEBI:30616"/>
    </ligand>
</feature>
<reference evidence="18 19" key="2">
    <citation type="submission" date="2020-07" db="EMBL/GenBank/DDBJ databases">
        <title>Genome assembly of wild tea tree DASZ reveals pedigree and selection history of tea varieties.</title>
        <authorList>
            <person name="Zhang W."/>
        </authorList>
    </citation>
    <scope>NUCLEOTIDE SEQUENCE [LARGE SCALE GENOMIC DNA]</scope>
    <source>
        <strain evidence="19">cv. G240</strain>
        <tissue evidence="18">Leaf</tissue>
    </source>
</reference>
<dbReference type="InterPro" id="IPR001611">
    <property type="entry name" value="Leu-rich_rpt"/>
</dbReference>
<dbReference type="SUPFAM" id="SSF52047">
    <property type="entry name" value="RNI-like"/>
    <property type="match status" value="1"/>
</dbReference>
<dbReference type="Pfam" id="PF13855">
    <property type="entry name" value="LRR_8"/>
    <property type="match status" value="1"/>
</dbReference>
<dbReference type="GO" id="GO:0004672">
    <property type="term" value="F:protein kinase activity"/>
    <property type="evidence" value="ECO:0007669"/>
    <property type="project" value="InterPro"/>
</dbReference>
<gene>
    <name evidence="18" type="ORF">HYC85_027253</name>
</gene>